<feature type="transmembrane region" description="Helical" evidence="1">
    <location>
        <begin position="778"/>
        <end position="801"/>
    </location>
</feature>
<feature type="transmembrane region" description="Helical" evidence="1">
    <location>
        <begin position="452"/>
        <end position="471"/>
    </location>
</feature>
<feature type="transmembrane region" description="Helical" evidence="1">
    <location>
        <begin position="1149"/>
        <end position="1171"/>
    </location>
</feature>
<feature type="transmembrane region" description="Helical" evidence="1">
    <location>
        <begin position="483"/>
        <end position="503"/>
    </location>
</feature>
<feature type="transmembrane region" description="Helical" evidence="1">
    <location>
        <begin position="85"/>
        <end position="103"/>
    </location>
</feature>
<proteinExistence type="predicted"/>
<feature type="transmembrane region" description="Helical" evidence="1">
    <location>
        <begin position="1358"/>
        <end position="1380"/>
    </location>
</feature>
<dbReference type="Proteomes" id="UP000597762">
    <property type="component" value="Unassembled WGS sequence"/>
</dbReference>
<feature type="transmembrane region" description="Helical" evidence="1">
    <location>
        <begin position="322"/>
        <end position="338"/>
    </location>
</feature>
<feature type="transmembrane region" description="Helical" evidence="1">
    <location>
        <begin position="1210"/>
        <end position="1230"/>
    </location>
</feature>
<protein>
    <submittedName>
        <fullName evidence="2">Uncharacterized protein</fullName>
    </submittedName>
</protein>
<keyword evidence="1" id="KW-0812">Transmembrane</keyword>
<feature type="transmembrane region" description="Helical" evidence="1">
    <location>
        <begin position="1071"/>
        <end position="1092"/>
    </location>
</feature>
<feature type="transmembrane region" description="Helical" evidence="1">
    <location>
        <begin position="1529"/>
        <end position="1552"/>
    </location>
</feature>
<feature type="transmembrane region" description="Helical" evidence="1">
    <location>
        <begin position="1177"/>
        <end position="1198"/>
    </location>
</feature>
<reference evidence="2" key="1">
    <citation type="submission" date="2021-01" db="EMBL/GenBank/DDBJ databases">
        <authorList>
            <person name="Li R."/>
            <person name="Bekaert M."/>
        </authorList>
    </citation>
    <scope>NUCLEOTIDE SEQUENCE</scope>
    <source>
        <strain evidence="2">Farmed</strain>
    </source>
</reference>
<feature type="transmembrane region" description="Helical" evidence="1">
    <location>
        <begin position="26"/>
        <end position="48"/>
    </location>
</feature>
<evidence type="ECO:0000256" key="1">
    <source>
        <dbReference type="SAM" id="Phobius"/>
    </source>
</evidence>
<feature type="transmembrane region" description="Helical" evidence="1">
    <location>
        <begin position="1386"/>
        <end position="1405"/>
    </location>
</feature>
<organism evidence="2 3">
    <name type="scientific">Acanthosepion pharaonis</name>
    <name type="common">Pharaoh cuttlefish</name>
    <name type="synonym">Sepia pharaonis</name>
    <dbReference type="NCBI Taxonomy" id="158019"/>
    <lineage>
        <taxon>Eukaryota</taxon>
        <taxon>Metazoa</taxon>
        <taxon>Spiralia</taxon>
        <taxon>Lophotrochozoa</taxon>
        <taxon>Mollusca</taxon>
        <taxon>Cephalopoda</taxon>
        <taxon>Coleoidea</taxon>
        <taxon>Decapodiformes</taxon>
        <taxon>Sepiida</taxon>
        <taxon>Sepiina</taxon>
        <taxon>Sepiidae</taxon>
        <taxon>Acanthosepion</taxon>
    </lineage>
</organism>
<name>A0A812CIY1_ACAPH</name>
<feature type="transmembrane region" description="Helical" evidence="1">
    <location>
        <begin position="1626"/>
        <end position="1653"/>
    </location>
</feature>
<feature type="transmembrane region" description="Helical" evidence="1">
    <location>
        <begin position="918"/>
        <end position="938"/>
    </location>
</feature>
<feature type="transmembrane region" description="Helical" evidence="1">
    <location>
        <begin position="523"/>
        <end position="539"/>
    </location>
</feature>
<evidence type="ECO:0000313" key="2">
    <source>
        <dbReference type="EMBL" id="CAE1272835.1"/>
    </source>
</evidence>
<feature type="transmembrane region" description="Helical" evidence="1">
    <location>
        <begin position="1417"/>
        <end position="1442"/>
    </location>
</feature>
<comment type="caution">
    <text evidence="2">The sequence shown here is derived from an EMBL/GenBank/DDBJ whole genome shotgun (WGS) entry which is preliminary data.</text>
</comment>
<feature type="transmembrane region" description="Helical" evidence="1">
    <location>
        <begin position="1318"/>
        <end position="1346"/>
    </location>
</feature>
<feature type="transmembrane region" description="Helical" evidence="1">
    <location>
        <begin position="592"/>
        <end position="624"/>
    </location>
</feature>
<feature type="transmembrane region" description="Helical" evidence="1">
    <location>
        <begin position="1564"/>
        <end position="1583"/>
    </location>
</feature>
<feature type="transmembrane region" description="Helical" evidence="1">
    <location>
        <begin position="1454"/>
        <end position="1475"/>
    </location>
</feature>
<evidence type="ECO:0000313" key="3">
    <source>
        <dbReference type="Proteomes" id="UP000597762"/>
    </source>
</evidence>
<feature type="transmembrane region" description="Helical" evidence="1">
    <location>
        <begin position="863"/>
        <end position="886"/>
    </location>
</feature>
<feature type="transmembrane region" description="Helical" evidence="1">
    <location>
        <begin position="945"/>
        <end position="962"/>
    </location>
</feature>
<feature type="transmembrane region" description="Helical" evidence="1">
    <location>
        <begin position="123"/>
        <end position="146"/>
    </location>
</feature>
<feature type="transmembrane region" description="Helical" evidence="1">
    <location>
        <begin position="1035"/>
        <end position="1059"/>
    </location>
</feature>
<dbReference type="EMBL" id="CAHIKZ030001702">
    <property type="protein sequence ID" value="CAE1272835.1"/>
    <property type="molecule type" value="Genomic_DNA"/>
</dbReference>
<feature type="transmembrane region" description="Helical" evidence="1">
    <location>
        <begin position="239"/>
        <end position="266"/>
    </location>
</feature>
<sequence length="1658" mass="191009">MTATLSKFNIGFLSFSSSFLSTQMKFYFCTFFAFYSFIYFFILCLFSFNFFLPFIYFIYFLFAGPFHVSISFYSSCICHSSSFSFSNFICLISSSASFSSLPYPPFFASLFLSNHMHHCFFQILSNLFLLPPYSFSHIFLLSCIIPSNCFHSLSSPSLSFLLYFSPSMHHCFFQILSNLFLLPPYSFSHIFLLACIIPSNCFHSLSSPSLSFLSYFSPSMHHCFFQILSNLFLLPSYSFSHIFLLSCIIPSNCFLSLFSLSILSLIFSPSMHHCFFQILSNLFLLPSYSFSHIFLLSCIIPSNCFHSLSSPSLSFLSYFSPSMHHCFFQILSNLFLLLPYSFSHIFFYHALFHQIVSLSLLSLYPFSHIFLPACIIASFKFFQSISSSSLFLLSYFFSSIMHYSIKLFPISLFSLSILSLIFFSQHASLLLSNSFQSISSSSLFLLSYFSSIMHYSIKLFPLSLSILFSYFSHASLLLSNFPIYFFFLPIFSHIFLLSCIIPSNCFHSLSSPSLSFLSYFSPSMHHCFFQILSNLFLLPPYSFSHIFLLSCIIPSNCFHSLSSLSLSFLSYFSPSMHHGFFQILSNLFLLPPYSFCQIFLLSCIIPSNCFHSLSSLSLSFLSYVSPSMHHGFFQILSNLFLHPPYSFCHIFLLSCIIPSNCFHSLSSPSLSFLSYFSPSMHHCFFQILSNLFLLPPYSFSHIFLLSCIIPSNCFPLSLFSSLSFLSYFSPSMHHCFFQILSNLFLLPPYSFSHIFFYHALFHQIVSSLFSLYPFSHIFLPACIIASFKFFPIYFFFLLFFLSYFSSIIIIPSNCFSLSSLSILSLIFSPSMHHCFFQILSIYFFFLPIPSLIFFFYHALFHKIVSTLSLLLLYPFSHIFLPACIIASFKFFPIYFFFLPIPSLIFFFYHALFHKIVSTLSLLPLYPFSHIFLPACIIASFKFFPIYFFFLPIPSLIFFFYHALSHQIVSNLSLLPLYPFSHIFLPACIIASFKLFPIYFFFLPIPSLIFFFYHALFHQIVSTLSLLSLYPFSHIFLPACIIASFKFFPIYFFFLLFLLSYFSSIMHYSIKLFPISLFFPLYPFSHIFSQHASLLLSNSFNLFLLPPYSFSHIFLLSCIIPSNCFSLSSLSLSFLSYIFSPSMHHGFFQILSNLFLLPPYSFSHIFFCHALFHQIVSLSLFSLSILSLIFSPSMHHCFFQILSNLFLLPPYSFSHIFLLSCIIPSNCFHSLSSPSLSFLSYFSPSMHHCFFQILSNLFLLPPYSFSHIFLLSCIIPSNCFQSLSSPSLSFLSYFSPSMHHGFFQILSNLFLLPPYSFSHIFLLSCIIPSILFPLSLFSLSILSLICFSQHASLLLSNSFQSISSSSLFFLSYFSSIMHYSIKLFPPLFSLSILSLIFFSQHASLLLSNSFQSISSSSYSFSHIFFYHALFHQIVSNLSLLSLYPFSHIFSQHASWLLSNSFQSISSSSLFFLSYFSSIMHYSIKLFPLSLFSLSILSLICFSQHASWLLSNSFQSISSSSLFFLSYFSSIMHYSIKLFPLSLFSLSILSLIFFSQHASLLLSNSFNLFLLPPYSFSHIFFYHALFHQIVSLSLFSLYPFSHIFLPACIIASFKFFQSISSSSYSFSHIFLLSCIIPSNCFHYLSSLSLSFLSYFSTSMH</sequence>
<feature type="transmembrane region" description="Helical" evidence="1">
    <location>
        <begin position="807"/>
        <end position="827"/>
    </location>
</feature>
<feature type="transmembrane region" description="Helical" evidence="1">
    <location>
        <begin position="702"/>
        <end position="729"/>
    </location>
</feature>
<feature type="transmembrane region" description="Helical" evidence="1">
    <location>
        <begin position="1487"/>
        <end position="1509"/>
    </location>
</feature>
<accession>A0A812CIY1</accession>
<feature type="transmembrane region" description="Helical" evidence="1">
    <location>
        <begin position="370"/>
        <end position="395"/>
    </location>
</feature>
<feature type="transmembrane region" description="Helical" evidence="1">
    <location>
        <begin position="1250"/>
        <end position="1274"/>
    </location>
</feature>
<keyword evidence="1" id="KW-1133">Transmembrane helix</keyword>
<feature type="transmembrane region" description="Helical" evidence="1">
    <location>
        <begin position="834"/>
        <end position="857"/>
    </location>
</feature>
<keyword evidence="3" id="KW-1185">Reference proteome</keyword>
<keyword evidence="1" id="KW-0472">Membrane</keyword>
<feature type="transmembrane region" description="Helical" evidence="1">
    <location>
        <begin position="1112"/>
        <end position="1137"/>
    </location>
</feature>
<feature type="transmembrane region" description="Helical" evidence="1">
    <location>
        <begin position="1286"/>
        <end position="1306"/>
    </location>
</feature>
<gene>
    <name evidence="2" type="ORF">SPHA_37862</name>
</gene>
<feature type="transmembrane region" description="Helical" evidence="1">
    <location>
        <begin position="407"/>
        <end position="432"/>
    </location>
</feature>
<feature type="transmembrane region" description="Helical" evidence="1">
    <location>
        <begin position="54"/>
        <end position="73"/>
    </location>
</feature>
<feature type="transmembrane region" description="Helical" evidence="1">
    <location>
        <begin position="893"/>
        <end position="912"/>
    </location>
</feature>
<feature type="transmembrane region" description="Helical" evidence="1">
    <location>
        <begin position="1595"/>
        <end position="1614"/>
    </location>
</feature>
<feature type="transmembrane region" description="Helical" evidence="1">
    <location>
        <begin position="212"/>
        <end position="233"/>
    </location>
</feature>